<sequence length="124" mass="13357">MPEVITLLGCPAAIKTFENLAYQADVEVNGKMSYTATVITPDGEASYTIWYSPKGQAPVEELGVFILSPKEKVGSAGGEGFTYVSVEEDTSDPTKAVLQWLAPGEDGDFMNQENMECVEAKIAQ</sequence>
<evidence type="ECO:0000313" key="1">
    <source>
        <dbReference type="EMBL" id="CAD8845578.1"/>
    </source>
</evidence>
<dbReference type="EMBL" id="HBFQ01028280">
    <property type="protein sequence ID" value="CAD8845578.1"/>
    <property type="molecule type" value="Transcribed_RNA"/>
</dbReference>
<accession>A0A7S1A812</accession>
<protein>
    <submittedName>
        <fullName evidence="1">Uncharacterized protein</fullName>
    </submittedName>
</protein>
<name>A0A7S1A812_NOCSC</name>
<proteinExistence type="predicted"/>
<gene>
    <name evidence="1" type="ORF">NSCI0253_LOCUS19928</name>
</gene>
<dbReference type="AlphaFoldDB" id="A0A7S1A812"/>
<organism evidence="1">
    <name type="scientific">Noctiluca scintillans</name>
    <name type="common">Sea sparkle</name>
    <name type="synonym">Red tide dinoflagellate</name>
    <dbReference type="NCBI Taxonomy" id="2966"/>
    <lineage>
        <taxon>Eukaryota</taxon>
        <taxon>Sar</taxon>
        <taxon>Alveolata</taxon>
        <taxon>Dinophyceae</taxon>
        <taxon>Noctilucales</taxon>
        <taxon>Noctilucaceae</taxon>
        <taxon>Noctiluca</taxon>
    </lineage>
</organism>
<reference evidence="1" key="1">
    <citation type="submission" date="2021-01" db="EMBL/GenBank/DDBJ databases">
        <authorList>
            <person name="Corre E."/>
            <person name="Pelletier E."/>
            <person name="Niang G."/>
            <person name="Scheremetjew M."/>
            <person name="Finn R."/>
            <person name="Kale V."/>
            <person name="Holt S."/>
            <person name="Cochrane G."/>
            <person name="Meng A."/>
            <person name="Brown T."/>
            <person name="Cohen L."/>
        </authorList>
    </citation>
    <scope>NUCLEOTIDE SEQUENCE</scope>
</reference>